<dbReference type="InterPro" id="IPR001750">
    <property type="entry name" value="ND/Mrp_TM"/>
</dbReference>
<evidence type="ECO:0000313" key="12">
    <source>
        <dbReference type="Proteomes" id="UP000280344"/>
    </source>
</evidence>
<dbReference type="AlphaFoldDB" id="A0A3Q9G4X0"/>
<feature type="transmembrane region" description="Helical" evidence="9">
    <location>
        <begin position="271"/>
        <end position="292"/>
    </location>
</feature>
<feature type="transmembrane region" description="Helical" evidence="9">
    <location>
        <begin position="76"/>
        <end position="97"/>
    </location>
</feature>
<evidence type="ECO:0000256" key="6">
    <source>
        <dbReference type="ARBA" id="ARBA00023136"/>
    </source>
</evidence>
<feature type="transmembrane region" description="Helical" evidence="9">
    <location>
        <begin position="133"/>
        <end position="152"/>
    </location>
</feature>
<dbReference type="EMBL" id="CP034593">
    <property type="protein sequence ID" value="AZQ77448.1"/>
    <property type="molecule type" value="Genomic_DNA"/>
</dbReference>
<sequence>MNWLVAIPVVLPLLGAGITLAFSNFRRVQWLISVSILTISLAVAFALVIAVNDGPLVFDVGEWAAPVGITLVADRLSTLMLLVSIAVTLAVLIYSLAQGVEDGEEAAPTAVYHPAYLILSAGVSNAFLTGDLFNLFVGFEILLAASFVLITMGGTRARIRSGTVYVVVSMLSSIIFLVGIFMTYAATGTLNFAQLAIRLQEIDPGVSLALQAMLLVAFGIKAAIFPLSAWLPDSYPIAPAPVTAVFAGLLTKVGVYAIIRTQVLLFPQGRLDGILAALAILTMVIGIMGAVTQRDIKRMLSFTLVSHIGYMIWGISISTEAGLSATIYYVVHHITVQTALFLVAGLIERHGGTTSLQKLGSLAKSAPVIAALYLIPGLALAGIPPMTGFLGKVGLISASAQSGETIDWWLIGAGLVTSLLTLYAILRAWNLAFWQEPEEELEHKKIPAGMYGAAASLVIMSLAIAVFAGPIYGYAERAATDLERRGPYIVAVLPDGSRGTGTSEDETDEESADDLEEQSISPDEKEGQ</sequence>
<evidence type="ECO:0000256" key="1">
    <source>
        <dbReference type="ARBA" id="ARBA00004651"/>
    </source>
</evidence>
<keyword evidence="12" id="KW-1185">Reference proteome</keyword>
<dbReference type="Proteomes" id="UP000280344">
    <property type="component" value="Chromosome"/>
</dbReference>
<evidence type="ECO:0000256" key="4">
    <source>
        <dbReference type="ARBA" id="ARBA00022692"/>
    </source>
</evidence>
<feature type="domain" description="NADH:quinone oxidoreductase/Mrp antiporter transmembrane" evidence="10">
    <location>
        <begin position="130"/>
        <end position="421"/>
    </location>
</feature>
<dbReference type="OrthoDB" id="9768329at2"/>
<feature type="transmembrane region" description="Helical" evidence="9">
    <location>
        <begin position="368"/>
        <end position="388"/>
    </location>
</feature>
<evidence type="ECO:0000256" key="2">
    <source>
        <dbReference type="ARBA" id="ARBA00005346"/>
    </source>
</evidence>
<dbReference type="InterPro" id="IPR003918">
    <property type="entry name" value="NADH_UbQ_OxRdtase"/>
</dbReference>
<evidence type="ECO:0000259" key="10">
    <source>
        <dbReference type="Pfam" id="PF00361"/>
    </source>
</evidence>
<evidence type="ECO:0000256" key="9">
    <source>
        <dbReference type="SAM" id="Phobius"/>
    </source>
</evidence>
<feature type="transmembrane region" description="Helical" evidence="9">
    <location>
        <begin position="109"/>
        <end position="127"/>
    </location>
</feature>
<feature type="transmembrane region" description="Helical" evidence="9">
    <location>
        <begin position="6"/>
        <end position="23"/>
    </location>
</feature>
<dbReference type="NCBIfam" id="NF009308">
    <property type="entry name" value="PRK12665.1"/>
    <property type="match status" value="1"/>
</dbReference>
<dbReference type="PRINTS" id="PR01437">
    <property type="entry name" value="NUOXDRDTASE4"/>
</dbReference>
<dbReference type="InterPro" id="IPR050586">
    <property type="entry name" value="CPA3_Na-H_Antiporter_D"/>
</dbReference>
<organism evidence="11 12">
    <name type="scientific">Flaviflexus ciconiae</name>
    <dbReference type="NCBI Taxonomy" id="2496867"/>
    <lineage>
        <taxon>Bacteria</taxon>
        <taxon>Bacillati</taxon>
        <taxon>Actinomycetota</taxon>
        <taxon>Actinomycetes</taxon>
        <taxon>Actinomycetales</taxon>
        <taxon>Actinomycetaceae</taxon>
        <taxon>Flaviflexus</taxon>
    </lineage>
</organism>
<dbReference type="GO" id="GO:0005886">
    <property type="term" value="C:plasma membrane"/>
    <property type="evidence" value="ECO:0007669"/>
    <property type="project" value="UniProtKB-SubCell"/>
</dbReference>
<dbReference type="GO" id="GO:0042773">
    <property type="term" value="P:ATP synthesis coupled electron transport"/>
    <property type="evidence" value="ECO:0007669"/>
    <property type="project" value="InterPro"/>
</dbReference>
<evidence type="ECO:0000256" key="3">
    <source>
        <dbReference type="ARBA" id="ARBA00022475"/>
    </source>
</evidence>
<reference evidence="11 12" key="1">
    <citation type="submission" date="2018-12" db="EMBL/GenBank/DDBJ databases">
        <title>Complete genome sequence of Flaviflexus sp. H23T48.</title>
        <authorList>
            <person name="Bae J.-W."/>
            <person name="Lee J.-Y."/>
        </authorList>
    </citation>
    <scope>NUCLEOTIDE SEQUENCE [LARGE SCALE GENOMIC DNA]</scope>
    <source>
        <strain evidence="11 12">H23T48</strain>
    </source>
</reference>
<feature type="transmembrane region" description="Helical" evidence="9">
    <location>
        <begin position="30"/>
        <end position="51"/>
    </location>
</feature>
<dbReference type="Pfam" id="PF00361">
    <property type="entry name" value="Proton_antipo_M"/>
    <property type="match status" value="1"/>
</dbReference>
<keyword evidence="5 9" id="KW-1133">Transmembrane helix</keyword>
<feature type="transmembrane region" description="Helical" evidence="9">
    <location>
        <begin position="299"/>
        <end position="315"/>
    </location>
</feature>
<dbReference type="GO" id="GO:0008137">
    <property type="term" value="F:NADH dehydrogenase (ubiquinone) activity"/>
    <property type="evidence" value="ECO:0007669"/>
    <property type="project" value="InterPro"/>
</dbReference>
<keyword evidence="4 7" id="KW-0812">Transmembrane</keyword>
<evidence type="ECO:0000256" key="7">
    <source>
        <dbReference type="RuleBase" id="RU000320"/>
    </source>
</evidence>
<dbReference type="KEGG" id="flh:EJ997_08985"/>
<evidence type="ECO:0000313" key="11">
    <source>
        <dbReference type="EMBL" id="AZQ77448.1"/>
    </source>
</evidence>
<proteinExistence type="inferred from homology"/>
<dbReference type="PANTHER" id="PTHR42703">
    <property type="entry name" value="NADH DEHYDROGENASE"/>
    <property type="match status" value="1"/>
</dbReference>
<keyword evidence="3" id="KW-1003">Cell membrane</keyword>
<protein>
    <submittedName>
        <fullName evidence="11">Na+/H+ antiporter subunit D</fullName>
    </submittedName>
</protein>
<comment type="subcellular location">
    <subcellularLocation>
        <location evidence="1">Cell membrane</location>
        <topology evidence="1">Multi-pass membrane protein</topology>
    </subcellularLocation>
    <subcellularLocation>
        <location evidence="7">Membrane</location>
        <topology evidence="7">Multi-pass membrane protein</topology>
    </subcellularLocation>
</comment>
<gene>
    <name evidence="11" type="ORF">EJ997_08985</name>
</gene>
<dbReference type="PANTHER" id="PTHR42703:SF1">
    <property type="entry name" value="NA(+)_H(+) ANTIPORTER SUBUNIT D1"/>
    <property type="match status" value="1"/>
</dbReference>
<feature type="region of interest" description="Disordered" evidence="8">
    <location>
        <begin position="493"/>
        <end position="528"/>
    </location>
</feature>
<feature type="transmembrane region" description="Helical" evidence="9">
    <location>
        <begin position="237"/>
        <end position="259"/>
    </location>
</feature>
<feature type="transmembrane region" description="Helical" evidence="9">
    <location>
        <begin position="450"/>
        <end position="475"/>
    </location>
</feature>
<name>A0A3Q9G4X0_9ACTO</name>
<dbReference type="RefSeq" id="WP_126704251.1">
    <property type="nucleotide sequence ID" value="NZ_CP034593.1"/>
</dbReference>
<feature type="transmembrane region" description="Helical" evidence="9">
    <location>
        <begin position="327"/>
        <end position="347"/>
    </location>
</feature>
<evidence type="ECO:0000256" key="8">
    <source>
        <dbReference type="SAM" id="MobiDB-lite"/>
    </source>
</evidence>
<accession>A0A3Q9G4X0</accession>
<keyword evidence="6 9" id="KW-0472">Membrane</keyword>
<feature type="transmembrane region" description="Helical" evidence="9">
    <location>
        <begin position="164"/>
        <end position="186"/>
    </location>
</feature>
<feature type="transmembrane region" description="Helical" evidence="9">
    <location>
        <begin position="206"/>
        <end position="225"/>
    </location>
</feature>
<comment type="similarity">
    <text evidence="2">Belongs to the CPA3 antiporters (TC 2.A.63) subunit D family.</text>
</comment>
<feature type="compositionally biased region" description="Acidic residues" evidence="8">
    <location>
        <begin position="503"/>
        <end position="517"/>
    </location>
</feature>
<evidence type="ECO:0000256" key="5">
    <source>
        <dbReference type="ARBA" id="ARBA00022989"/>
    </source>
</evidence>
<feature type="transmembrane region" description="Helical" evidence="9">
    <location>
        <begin position="408"/>
        <end position="429"/>
    </location>
</feature>